<accession>A0ABS1DY27</accession>
<dbReference type="Proteomes" id="UP001041814">
    <property type="component" value="Unassembled WGS sequence"/>
</dbReference>
<gene>
    <name evidence="1" type="ORF">CKO43_19680</name>
</gene>
<dbReference type="EMBL" id="NRRU01000090">
    <property type="protein sequence ID" value="MBK1714987.1"/>
    <property type="molecule type" value="Genomic_DNA"/>
</dbReference>
<organism evidence="1 2">
    <name type="scientific">Rubrivivax gelatinosus</name>
    <name type="common">Rhodocyclus gelatinosus</name>
    <name type="synonym">Rhodopseudomonas gelatinosa</name>
    <dbReference type="NCBI Taxonomy" id="28068"/>
    <lineage>
        <taxon>Bacteria</taxon>
        <taxon>Pseudomonadati</taxon>
        <taxon>Pseudomonadota</taxon>
        <taxon>Betaproteobacteria</taxon>
        <taxon>Burkholderiales</taxon>
        <taxon>Sphaerotilaceae</taxon>
        <taxon>Rubrivivax</taxon>
    </lineage>
</organism>
<proteinExistence type="predicted"/>
<reference evidence="1" key="2">
    <citation type="journal article" date="2020" name="Microorganisms">
        <title>Osmotic Adaptation and Compatible Solute Biosynthesis of Phototrophic Bacteria as Revealed from Genome Analyses.</title>
        <authorList>
            <person name="Imhoff J.F."/>
            <person name="Rahn T."/>
            <person name="Kunzel S."/>
            <person name="Keller A."/>
            <person name="Neulinger S.C."/>
        </authorList>
    </citation>
    <scope>NUCLEOTIDE SEQUENCE</scope>
    <source>
        <strain evidence="1">IM 151</strain>
    </source>
</reference>
<evidence type="ECO:0000313" key="2">
    <source>
        <dbReference type="Proteomes" id="UP001041814"/>
    </source>
</evidence>
<name>A0ABS1DY27_RUBGE</name>
<sequence length="251" mass="27843">MLSSDARIGVEYQFDERGVKLKLLVRSHRSSPTVIDENDSRCTASSLFRKVVCDLGLIDSLTKQFGLTGRYKFLSLKDSRALYKRVLLKWMIAHEIGHIALEHAESDWDDPPRGLLIFDNAQQAKELAADKYAMDLVGNLETAGLDEYAVVLQIANALLAQALCPKAYPKPCEKLHPGVGLIYNSATGAAIRIQSGGKHPAFVARFVRLLYLAGEGTNQNSINYLAKQVLNQLEVERERGSWASAREALSR</sequence>
<comment type="caution">
    <text evidence="1">The sequence shown here is derived from an EMBL/GenBank/DDBJ whole genome shotgun (WGS) entry which is preliminary data.</text>
</comment>
<protein>
    <recommendedName>
        <fullName evidence="3">IrrE N-terminal-like domain-containing protein</fullName>
    </recommendedName>
</protein>
<keyword evidence="2" id="KW-1185">Reference proteome</keyword>
<reference evidence="1" key="1">
    <citation type="submission" date="2017-08" db="EMBL/GenBank/DDBJ databases">
        <authorList>
            <person name="Imhoff J.F."/>
            <person name="Rahn T."/>
            <person name="Kuenzel S."/>
            <person name="Neulinger S.C."/>
        </authorList>
    </citation>
    <scope>NUCLEOTIDE SEQUENCE</scope>
    <source>
        <strain evidence="1">IM 151</strain>
    </source>
</reference>
<dbReference type="RefSeq" id="WP_200379705.1">
    <property type="nucleotide sequence ID" value="NZ_NRRU01000090.1"/>
</dbReference>
<evidence type="ECO:0000313" key="1">
    <source>
        <dbReference type="EMBL" id="MBK1714987.1"/>
    </source>
</evidence>
<evidence type="ECO:0008006" key="3">
    <source>
        <dbReference type="Google" id="ProtNLM"/>
    </source>
</evidence>